<reference evidence="2 3" key="1">
    <citation type="submission" date="2012-12" db="EMBL/GenBank/DDBJ databases">
        <title>The Genome Sequence of Bacillus cereus VD021.</title>
        <authorList>
            <consortium name="The Broad Institute Genome Sequencing Platform"/>
            <consortium name="The Broad Institute Genome Sequencing Center for Infectious Disease"/>
            <person name="Feldgarden M."/>
            <person name="Van der Auwera G.A."/>
            <person name="Mahillon J."/>
            <person name="Duprez V."/>
            <person name="Timmery S."/>
            <person name="Mattelet C."/>
            <person name="Dierick K."/>
            <person name="Sun M."/>
            <person name="Yu Z."/>
            <person name="Zhu L."/>
            <person name="Hu X."/>
            <person name="Shank E.B."/>
            <person name="Swiecicka I."/>
            <person name="Hansen B.M."/>
            <person name="Andrup L."/>
            <person name="Walker B."/>
            <person name="Young S.K."/>
            <person name="Zeng Q."/>
            <person name="Gargeya S."/>
            <person name="Fitzgerald M."/>
            <person name="Haas B."/>
            <person name="Abouelleil A."/>
            <person name="Alvarado L."/>
            <person name="Arachchi H.M."/>
            <person name="Berlin A.M."/>
            <person name="Chapman S.B."/>
            <person name="Dewar J."/>
            <person name="Goldberg J."/>
            <person name="Griggs A."/>
            <person name="Gujja S."/>
            <person name="Hansen M."/>
            <person name="Howarth C."/>
            <person name="Imamovic A."/>
            <person name="Larimer J."/>
            <person name="McCowan C."/>
            <person name="Murphy C."/>
            <person name="Neiman D."/>
            <person name="Pearson M."/>
            <person name="Priest M."/>
            <person name="Roberts A."/>
            <person name="Saif S."/>
            <person name="Shea T."/>
            <person name="Sisk P."/>
            <person name="Sykes S."/>
            <person name="Wortman J."/>
            <person name="Nusbaum C."/>
            <person name="Birren B."/>
        </authorList>
    </citation>
    <scope>NUCLEOTIDE SEQUENCE [LARGE SCALE GENOMIC DNA]</scope>
    <source>
        <strain evidence="2 3">VD021</strain>
    </source>
</reference>
<sequence>MGSSVSDQVLSRSSGESYNDTASVDVKVGDHLETWKRVKIPSSVLLHNPNNIFDATIYKNDETKQIIVAFRGSWEQPIS</sequence>
<comment type="caution">
    <text evidence="2">The sequence shown here is derived from an EMBL/GenBank/DDBJ whole genome shotgun (WGS) entry which is preliminary data.</text>
</comment>
<evidence type="ECO:0000256" key="1">
    <source>
        <dbReference type="SAM" id="MobiDB-lite"/>
    </source>
</evidence>
<organism evidence="2 3">
    <name type="scientific">Bacillus cereus VD021</name>
    <dbReference type="NCBI Taxonomy" id="1053224"/>
    <lineage>
        <taxon>Bacteria</taxon>
        <taxon>Bacillati</taxon>
        <taxon>Bacillota</taxon>
        <taxon>Bacilli</taxon>
        <taxon>Bacillales</taxon>
        <taxon>Bacillaceae</taxon>
        <taxon>Bacillus</taxon>
        <taxon>Bacillus cereus group</taxon>
    </lineage>
</organism>
<dbReference type="RefSeq" id="WP_002035481.1">
    <property type="nucleotide sequence ID" value="NZ_KB976273.1"/>
</dbReference>
<evidence type="ECO:0000313" key="3">
    <source>
        <dbReference type="Proteomes" id="UP000014040"/>
    </source>
</evidence>
<name>R8HX80_BACCE</name>
<dbReference type="PATRIC" id="fig|1053224.3.peg.1230"/>
<gene>
    <name evidence="2" type="ORF">IIC_01213</name>
</gene>
<accession>R8HX80</accession>
<dbReference type="Proteomes" id="UP000014040">
    <property type="component" value="Unassembled WGS sequence"/>
</dbReference>
<dbReference type="EMBL" id="AHES01000006">
    <property type="protein sequence ID" value="EOO77444.1"/>
    <property type="molecule type" value="Genomic_DNA"/>
</dbReference>
<protein>
    <submittedName>
        <fullName evidence="2">Uncharacterized protein</fullName>
    </submittedName>
</protein>
<evidence type="ECO:0000313" key="2">
    <source>
        <dbReference type="EMBL" id="EOO77444.1"/>
    </source>
</evidence>
<dbReference type="HOGENOM" id="CLU_2598539_0_0_9"/>
<dbReference type="AlphaFoldDB" id="R8HX80"/>
<feature type="compositionally biased region" description="Low complexity" evidence="1">
    <location>
        <begin position="1"/>
        <end position="14"/>
    </location>
</feature>
<feature type="region of interest" description="Disordered" evidence="1">
    <location>
        <begin position="1"/>
        <end position="20"/>
    </location>
</feature>
<proteinExistence type="predicted"/>